<evidence type="ECO:0000256" key="4">
    <source>
        <dbReference type="ARBA" id="ARBA00023150"/>
    </source>
</evidence>
<dbReference type="SUPFAM" id="SSF63867">
    <property type="entry name" value="MoeA C-terminal domain-like"/>
    <property type="match status" value="1"/>
</dbReference>
<feature type="domain" description="MoaB/Mog" evidence="7">
    <location>
        <begin position="182"/>
        <end position="323"/>
    </location>
</feature>
<dbReference type="EC" id="2.10.1.1" evidence="6"/>
<dbReference type="SMART" id="SM00852">
    <property type="entry name" value="MoCF_biosynth"/>
    <property type="match status" value="1"/>
</dbReference>
<name>A0A6H1Q1I5_9PROT</name>
<evidence type="ECO:0000256" key="3">
    <source>
        <dbReference type="ARBA" id="ARBA00010763"/>
    </source>
</evidence>
<dbReference type="Gene3D" id="3.90.105.10">
    <property type="entry name" value="Molybdopterin biosynthesis moea protein, domain 2"/>
    <property type="match status" value="1"/>
</dbReference>
<dbReference type="GO" id="GO:0006777">
    <property type="term" value="P:Mo-molybdopterin cofactor biosynthetic process"/>
    <property type="evidence" value="ECO:0007669"/>
    <property type="project" value="UniProtKB-UniRule"/>
</dbReference>
<dbReference type="Pfam" id="PF03453">
    <property type="entry name" value="MoeA_N"/>
    <property type="match status" value="1"/>
</dbReference>
<dbReference type="InterPro" id="IPR008284">
    <property type="entry name" value="MoCF_biosynth_CS"/>
</dbReference>
<dbReference type="InterPro" id="IPR005111">
    <property type="entry name" value="MoeA_C_domain_IV"/>
</dbReference>
<dbReference type="GO" id="GO:0005829">
    <property type="term" value="C:cytosol"/>
    <property type="evidence" value="ECO:0007669"/>
    <property type="project" value="TreeGrafter"/>
</dbReference>
<dbReference type="SUPFAM" id="SSF53218">
    <property type="entry name" value="Molybdenum cofactor biosynthesis proteins"/>
    <property type="match status" value="1"/>
</dbReference>
<dbReference type="InterPro" id="IPR005110">
    <property type="entry name" value="MoeA_linker/N"/>
</dbReference>
<comment type="cofactor">
    <cofactor evidence="6">
        <name>Mg(2+)</name>
        <dbReference type="ChEBI" id="CHEBI:18420"/>
    </cofactor>
</comment>
<keyword evidence="6 8" id="KW-0808">Transferase</keyword>
<dbReference type="EMBL" id="CP038852">
    <property type="protein sequence ID" value="QIZ20684.1"/>
    <property type="molecule type" value="Genomic_DNA"/>
</dbReference>
<dbReference type="AlphaFoldDB" id="A0A6H1Q1I5"/>
<evidence type="ECO:0000313" key="8">
    <source>
        <dbReference type="EMBL" id="QIZ20684.1"/>
    </source>
</evidence>
<dbReference type="Pfam" id="PF03454">
    <property type="entry name" value="MoeA_C"/>
    <property type="match status" value="1"/>
</dbReference>
<gene>
    <name evidence="8" type="ORF">E5R92_02645</name>
</gene>
<evidence type="ECO:0000256" key="1">
    <source>
        <dbReference type="ARBA" id="ARBA00002901"/>
    </source>
</evidence>
<proteinExistence type="inferred from homology"/>
<dbReference type="PROSITE" id="PS01079">
    <property type="entry name" value="MOCF_BIOSYNTHESIS_2"/>
    <property type="match status" value="1"/>
</dbReference>
<dbReference type="Pfam" id="PF00994">
    <property type="entry name" value="MoCF_biosynth"/>
    <property type="match status" value="1"/>
</dbReference>
<keyword evidence="4 6" id="KW-0501">Molybdenum cofactor biosynthesis</keyword>
<dbReference type="InterPro" id="IPR001453">
    <property type="entry name" value="MoaB/Mog_dom"/>
</dbReference>
<sequence>MINYKEAKKILLKSKIKIKDEIINSSKSLNRINVLDIYSAVNYPAGTNAAFDGFAINSKDTIKLNKNNSQNFKILKTISAGDNPSLKKTNKFEAVEVMTGALIPKNFDTIIPIEKIIFDKNRKFILINKRIKNNQHIRYAGSDYKKRDLIIKKGTIIQPSHILAFKTLGIVNIKVKMKPNILFFSTGNEISNNRNVANWKVRNSNSYYIKSLSNNFLFNFIDGGILRDKDAKLFQKKIEKSFKSKIDIIITSGAVSAGKHDFVPHIINKFSLSNFFKGVSIRPGKPVLFAKFKKTEKAIFGLPGNPISSSACFRFFVYPYLFNILGVKVEKPFKAKLKNNYSKSKKIIRFLKAKLTSTNDGKIELEVLKGQESFRIKSFVESNVWGLFKDGQSTFKKGELIDCYSPIGSNINIFK</sequence>
<dbReference type="Gene3D" id="2.40.340.10">
    <property type="entry name" value="MoeA, C-terminal, domain IV"/>
    <property type="match status" value="1"/>
</dbReference>
<dbReference type="SUPFAM" id="SSF63882">
    <property type="entry name" value="MoeA N-terminal region -like"/>
    <property type="match status" value="1"/>
</dbReference>
<keyword evidence="6" id="KW-0460">Magnesium</keyword>
<comment type="similarity">
    <text evidence="3 6">Belongs to the MoeA family.</text>
</comment>
<comment type="pathway">
    <text evidence="2 6">Cofactor biosynthesis; molybdopterin biosynthesis.</text>
</comment>
<evidence type="ECO:0000256" key="5">
    <source>
        <dbReference type="ARBA" id="ARBA00047317"/>
    </source>
</evidence>
<comment type="function">
    <text evidence="1 6">Catalyzes the insertion of molybdate into adenylated molybdopterin with the concomitant release of AMP.</text>
</comment>
<dbReference type="Gene3D" id="2.170.190.11">
    <property type="entry name" value="Molybdopterin biosynthesis moea protein, domain 3"/>
    <property type="match status" value="1"/>
</dbReference>
<evidence type="ECO:0000256" key="2">
    <source>
        <dbReference type="ARBA" id="ARBA00005046"/>
    </source>
</evidence>
<reference evidence="8 9" key="1">
    <citation type="journal article" date="2020" name="Nat. Microbiol.">
        <title>Lysogenic host-virus interactions in SAR11 marine bacteria.</title>
        <authorList>
            <person name="Morris R.M."/>
            <person name="Cain K.R."/>
            <person name="Hvorecny K.L."/>
            <person name="Kollman J.M."/>
        </authorList>
    </citation>
    <scope>NUCLEOTIDE SEQUENCE [LARGE SCALE GENOMIC DNA]</scope>
    <source>
        <strain evidence="8 9">NP1</strain>
    </source>
</reference>
<protein>
    <recommendedName>
        <fullName evidence="6">Molybdopterin molybdenumtransferase</fullName>
        <ecNumber evidence="6">2.10.1.1</ecNumber>
    </recommendedName>
</protein>
<dbReference type="UniPathway" id="UPA00344"/>
<evidence type="ECO:0000313" key="9">
    <source>
        <dbReference type="Proteomes" id="UP000501094"/>
    </source>
</evidence>
<dbReference type="RefSeq" id="WP_168606566.1">
    <property type="nucleotide sequence ID" value="NZ_CP038852.1"/>
</dbReference>
<dbReference type="InterPro" id="IPR038987">
    <property type="entry name" value="MoeA-like"/>
</dbReference>
<evidence type="ECO:0000259" key="7">
    <source>
        <dbReference type="SMART" id="SM00852"/>
    </source>
</evidence>
<dbReference type="Gene3D" id="3.40.980.10">
    <property type="entry name" value="MoaB/Mog-like domain"/>
    <property type="match status" value="1"/>
</dbReference>
<dbReference type="InterPro" id="IPR036688">
    <property type="entry name" value="MoeA_C_domain_IV_sf"/>
</dbReference>
<comment type="catalytic activity">
    <reaction evidence="5">
        <text>adenylyl-molybdopterin + molybdate = Mo-molybdopterin + AMP + H(+)</text>
        <dbReference type="Rhea" id="RHEA:35047"/>
        <dbReference type="ChEBI" id="CHEBI:15378"/>
        <dbReference type="ChEBI" id="CHEBI:36264"/>
        <dbReference type="ChEBI" id="CHEBI:62727"/>
        <dbReference type="ChEBI" id="CHEBI:71302"/>
        <dbReference type="ChEBI" id="CHEBI:456215"/>
        <dbReference type="EC" id="2.10.1.1"/>
    </reaction>
</comment>
<dbReference type="PANTHER" id="PTHR10192">
    <property type="entry name" value="MOLYBDOPTERIN BIOSYNTHESIS PROTEIN"/>
    <property type="match status" value="1"/>
</dbReference>
<dbReference type="KEGG" id="peg:E5R92_02645"/>
<evidence type="ECO:0000256" key="6">
    <source>
        <dbReference type="RuleBase" id="RU365090"/>
    </source>
</evidence>
<dbReference type="GO" id="GO:0046872">
    <property type="term" value="F:metal ion binding"/>
    <property type="evidence" value="ECO:0007669"/>
    <property type="project" value="UniProtKB-UniRule"/>
</dbReference>
<dbReference type="Proteomes" id="UP000501094">
    <property type="component" value="Chromosome"/>
</dbReference>
<keyword evidence="6" id="KW-0479">Metal-binding</keyword>
<keyword evidence="6" id="KW-0500">Molybdenum</keyword>
<dbReference type="GO" id="GO:0061599">
    <property type="term" value="F:molybdopterin molybdotransferase activity"/>
    <property type="evidence" value="ECO:0007669"/>
    <property type="project" value="UniProtKB-UniRule"/>
</dbReference>
<organism evidence="8 9">
    <name type="scientific">Candidatus Pelagibacter giovannonii</name>
    <dbReference type="NCBI Taxonomy" id="2563896"/>
    <lineage>
        <taxon>Bacteria</taxon>
        <taxon>Pseudomonadati</taxon>
        <taxon>Pseudomonadota</taxon>
        <taxon>Alphaproteobacteria</taxon>
        <taxon>Candidatus Pelagibacterales</taxon>
        <taxon>Candidatus Pelagibacteraceae</taxon>
        <taxon>Candidatus Pelagibacter</taxon>
    </lineage>
</organism>
<dbReference type="CDD" id="cd00887">
    <property type="entry name" value="MoeA"/>
    <property type="match status" value="1"/>
</dbReference>
<dbReference type="PANTHER" id="PTHR10192:SF30">
    <property type="entry name" value="MOLYBDOPTERIN ADENYLYLTRANSFERASE"/>
    <property type="match status" value="1"/>
</dbReference>
<dbReference type="InterPro" id="IPR036425">
    <property type="entry name" value="MoaB/Mog-like_dom_sf"/>
</dbReference>
<keyword evidence="9" id="KW-1185">Reference proteome</keyword>
<accession>A0A6H1Q1I5</accession>
<dbReference type="InterPro" id="IPR036135">
    <property type="entry name" value="MoeA_linker/N_sf"/>
</dbReference>